<dbReference type="InterPro" id="IPR003709">
    <property type="entry name" value="VanY-like_core_dom"/>
</dbReference>
<dbReference type="GO" id="GO:0004180">
    <property type="term" value="F:carboxypeptidase activity"/>
    <property type="evidence" value="ECO:0007669"/>
    <property type="project" value="UniProtKB-KW"/>
</dbReference>
<dbReference type="InterPro" id="IPR052179">
    <property type="entry name" value="DD-CPase-like"/>
</dbReference>
<dbReference type="AlphaFoldDB" id="A0A5R9BB41"/>
<accession>A0A5R9BB41</accession>
<dbReference type="PANTHER" id="PTHR34385">
    <property type="entry name" value="D-ALANYL-D-ALANINE CARBOXYPEPTIDASE"/>
    <property type="match status" value="1"/>
</dbReference>
<evidence type="ECO:0000313" key="4">
    <source>
        <dbReference type="Proteomes" id="UP000310458"/>
    </source>
</evidence>
<dbReference type="InterPro" id="IPR058193">
    <property type="entry name" value="VanY/YodJ_core_dom"/>
</dbReference>
<organism evidence="3 4">
    <name type="scientific">Nesterenkonia salmonea</name>
    <dbReference type="NCBI Taxonomy" id="1804987"/>
    <lineage>
        <taxon>Bacteria</taxon>
        <taxon>Bacillati</taxon>
        <taxon>Actinomycetota</taxon>
        <taxon>Actinomycetes</taxon>
        <taxon>Micrococcales</taxon>
        <taxon>Micrococcaceae</taxon>
        <taxon>Nesterenkonia</taxon>
    </lineage>
</organism>
<dbReference type="RefSeq" id="WP_138253462.1">
    <property type="nucleotide sequence ID" value="NZ_VAVZ01000027.1"/>
</dbReference>
<dbReference type="CDD" id="cd14852">
    <property type="entry name" value="LD-carboxypeptidase"/>
    <property type="match status" value="1"/>
</dbReference>
<dbReference type="Pfam" id="PF02557">
    <property type="entry name" value="VanY"/>
    <property type="match status" value="1"/>
</dbReference>
<sequence length="237" mass="26388">MSGIAGQVLAVGAVVLSPFPSPETFQASQVSWDPDSVHVLVNRQNPLEPVDYSPEDLVEVGVRTSVEHPVYMRAEPAEAVEELFDDALEDGVSLAVTSGYRPFDSQTRIYSARHAHHGTEGTDEFAARPGYSEHQTGLAVDVISIDNPDCIMGDCFHETPEFEWLEDSAHDYGFIIRYPEGMEHVTGFAYEPWHLRYVGEGTAEEVVELGLTLEEYWRQPAAPDYDDPEPDPEHLDP</sequence>
<dbReference type="SUPFAM" id="SSF55166">
    <property type="entry name" value="Hedgehog/DD-peptidase"/>
    <property type="match status" value="1"/>
</dbReference>
<dbReference type="Proteomes" id="UP000310458">
    <property type="component" value="Unassembled WGS sequence"/>
</dbReference>
<proteinExistence type="predicted"/>
<dbReference type="EMBL" id="VAVZ01000027">
    <property type="protein sequence ID" value="TLP95767.1"/>
    <property type="molecule type" value="Genomic_DNA"/>
</dbReference>
<keyword evidence="4" id="KW-1185">Reference proteome</keyword>
<name>A0A5R9BB41_9MICC</name>
<reference evidence="3 4" key="1">
    <citation type="submission" date="2019-05" db="EMBL/GenBank/DDBJ databases">
        <title>Nesterenkonia sp. GY074 isolated from the Southern Atlantic Ocean.</title>
        <authorList>
            <person name="Zhang G."/>
        </authorList>
    </citation>
    <scope>NUCLEOTIDE SEQUENCE [LARGE SCALE GENOMIC DNA]</scope>
    <source>
        <strain evidence="3 4">GY074</strain>
    </source>
</reference>
<dbReference type="OrthoDB" id="9792074at2"/>
<comment type="caution">
    <text evidence="3">The sequence shown here is derived from an EMBL/GenBank/DDBJ whole genome shotgun (WGS) entry which is preliminary data.</text>
</comment>
<feature type="domain" description="D-alanyl-D-alanine carboxypeptidase-like core" evidence="2">
    <location>
        <begin position="71"/>
        <end position="199"/>
    </location>
</feature>
<gene>
    <name evidence="3" type="ORF">FEF26_10345</name>
</gene>
<dbReference type="PANTHER" id="PTHR34385:SF1">
    <property type="entry name" value="PEPTIDOGLYCAN L-ALANYL-D-GLUTAMATE ENDOPEPTIDASE CWLK"/>
    <property type="match status" value="1"/>
</dbReference>
<keyword evidence="3" id="KW-0121">Carboxypeptidase</keyword>
<evidence type="ECO:0000259" key="2">
    <source>
        <dbReference type="Pfam" id="PF02557"/>
    </source>
</evidence>
<dbReference type="GO" id="GO:0006508">
    <property type="term" value="P:proteolysis"/>
    <property type="evidence" value="ECO:0007669"/>
    <property type="project" value="InterPro"/>
</dbReference>
<protein>
    <submittedName>
        <fullName evidence="3">D-alanyl-D-alanine carboxypeptidase family protein</fullName>
    </submittedName>
</protein>
<evidence type="ECO:0000313" key="3">
    <source>
        <dbReference type="EMBL" id="TLP95767.1"/>
    </source>
</evidence>
<evidence type="ECO:0000256" key="1">
    <source>
        <dbReference type="SAM" id="MobiDB-lite"/>
    </source>
</evidence>
<keyword evidence="3" id="KW-0378">Hydrolase</keyword>
<feature type="region of interest" description="Disordered" evidence="1">
    <location>
        <begin position="218"/>
        <end position="237"/>
    </location>
</feature>
<dbReference type="Gene3D" id="3.30.1380.10">
    <property type="match status" value="1"/>
</dbReference>
<keyword evidence="3" id="KW-0645">Protease</keyword>
<dbReference type="InterPro" id="IPR009045">
    <property type="entry name" value="Zn_M74/Hedgehog-like"/>
</dbReference>